<dbReference type="RefSeq" id="WP_107867043.1">
    <property type="nucleotide sequence ID" value="NZ_QAON01000033.1"/>
</dbReference>
<organism evidence="1 2">
    <name type="scientific">Agitococcus lubricus</name>
    <dbReference type="NCBI Taxonomy" id="1077255"/>
    <lineage>
        <taxon>Bacteria</taxon>
        <taxon>Pseudomonadati</taxon>
        <taxon>Pseudomonadota</taxon>
        <taxon>Gammaproteobacteria</taxon>
        <taxon>Moraxellales</taxon>
        <taxon>Moraxellaceae</taxon>
        <taxon>Agitococcus</taxon>
    </lineage>
</organism>
<dbReference type="SUPFAM" id="SSF56024">
    <property type="entry name" value="Phospholipase D/nuclease"/>
    <property type="match status" value="1"/>
</dbReference>
<accession>A0A2T5ISC6</accession>
<gene>
    <name evidence="1" type="ORF">C8N29_1333</name>
</gene>
<keyword evidence="2" id="KW-1185">Reference proteome</keyword>
<proteinExistence type="predicted"/>
<name>A0A2T5ISC6_9GAMM</name>
<dbReference type="OrthoDB" id="6933556at2"/>
<protein>
    <submittedName>
        <fullName evidence="1">Phospholipase D-like protein</fullName>
    </submittedName>
</protein>
<dbReference type="Gene3D" id="3.30.870.10">
    <property type="entry name" value="Endonuclease Chain A"/>
    <property type="match status" value="1"/>
</dbReference>
<dbReference type="Proteomes" id="UP000244223">
    <property type="component" value="Unassembled WGS sequence"/>
</dbReference>
<evidence type="ECO:0000313" key="1">
    <source>
        <dbReference type="EMBL" id="PTQ86725.1"/>
    </source>
</evidence>
<comment type="caution">
    <text evidence="1">The sequence shown here is derived from an EMBL/GenBank/DDBJ whole genome shotgun (WGS) entry which is preliminary data.</text>
</comment>
<reference evidence="1 2" key="1">
    <citation type="submission" date="2018-04" db="EMBL/GenBank/DDBJ databases">
        <title>Genomic Encyclopedia of Archaeal and Bacterial Type Strains, Phase II (KMG-II): from individual species to whole genera.</title>
        <authorList>
            <person name="Goeker M."/>
        </authorList>
    </citation>
    <scope>NUCLEOTIDE SEQUENCE [LARGE SCALE GENOMIC DNA]</scope>
    <source>
        <strain evidence="1 2">DSM 5822</strain>
    </source>
</reference>
<dbReference type="EMBL" id="QAON01000033">
    <property type="protein sequence ID" value="PTQ86725.1"/>
    <property type="molecule type" value="Genomic_DNA"/>
</dbReference>
<sequence length="315" mass="36406">MFISEQNNNKEIENLLLPAEQLDCAVAFVGHGAEQYFKNKKSARLICNLTTGSTNPDTIQELQKMGVALKNCSNLHAKVYLTPNTMIVSSSNLSANGLGLEEKEIKGWRECGVRIEDSNEIRKAQEWFNGLWNESEDITEEMIEAAKIEWKKRRIARPRTDLNHNFVDLVLDKSIELKNREIYFAVTFEYYSDEVDKKVNELKHESDLIAVYEDWDDLPENAYLIDIFVGPRGGIQFHGIYKTPQNKKLLPITLESGEKENLFVCYEVDGIDDYIVSLYDIRSRLKEYLRVAIAEYCPNREAAFFSVDDFMRFID</sequence>
<evidence type="ECO:0000313" key="2">
    <source>
        <dbReference type="Proteomes" id="UP000244223"/>
    </source>
</evidence>
<dbReference type="AlphaFoldDB" id="A0A2T5ISC6"/>